<comment type="subcellular location">
    <subcellularLocation>
        <location evidence="1 8">Nucleus</location>
    </subcellularLocation>
</comment>
<reference evidence="10" key="1">
    <citation type="submission" date="2023-08" db="EMBL/GenBank/DDBJ databases">
        <title>Black Yeasts Isolated from many extreme environments.</title>
        <authorList>
            <person name="Coleine C."/>
            <person name="Stajich J.E."/>
            <person name="Selbmann L."/>
        </authorList>
    </citation>
    <scope>NUCLEOTIDE SEQUENCE</scope>
    <source>
        <strain evidence="10">CCFEE 5401</strain>
    </source>
</reference>
<dbReference type="InterPro" id="IPR019313">
    <property type="entry name" value="Mediator_Med17"/>
</dbReference>
<evidence type="ECO:0000313" key="11">
    <source>
        <dbReference type="Proteomes" id="UP001310890"/>
    </source>
</evidence>
<keyword evidence="8" id="KW-0010">Activator</keyword>
<keyword evidence="6 8" id="KW-0539">Nucleus</keyword>
<evidence type="ECO:0000256" key="3">
    <source>
        <dbReference type="ARBA" id="ARBA00019610"/>
    </source>
</evidence>
<gene>
    <name evidence="8" type="primary">MED17</name>
    <name evidence="10" type="ORF">LTR62_008400</name>
</gene>
<dbReference type="EMBL" id="JAVRRL010000088">
    <property type="protein sequence ID" value="KAK5108370.1"/>
    <property type="molecule type" value="Genomic_DNA"/>
</dbReference>
<evidence type="ECO:0000256" key="2">
    <source>
        <dbReference type="ARBA" id="ARBA00005635"/>
    </source>
</evidence>
<evidence type="ECO:0000256" key="8">
    <source>
        <dbReference type="RuleBase" id="RU364140"/>
    </source>
</evidence>
<proteinExistence type="inferred from homology"/>
<feature type="compositionally biased region" description="Acidic residues" evidence="9">
    <location>
        <begin position="55"/>
        <end position="68"/>
    </location>
</feature>
<evidence type="ECO:0000256" key="6">
    <source>
        <dbReference type="ARBA" id="ARBA00023242"/>
    </source>
</evidence>
<evidence type="ECO:0000256" key="1">
    <source>
        <dbReference type="ARBA" id="ARBA00004123"/>
    </source>
</evidence>
<keyword evidence="5 8" id="KW-0804">Transcription</keyword>
<evidence type="ECO:0000313" key="10">
    <source>
        <dbReference type="EMBL" id="KAK5108370.1"/>
    </source>
</evidence>
<comment type="caution">
    <text evidence="10">The sequence shown here is derived from an EMBL/GenBank/DDBJ whole genome shotgun (WGS) entry which is preliminary data.</text>
</comment>
<dbReference type="Proteomes" id="UP001310890">
    <property type="component" value="Unassembled WGS sequence"/>
</dbReference>
<feature type="region of interest" description="Disordered" evidence="9">
    <location>
        <begin position="44"/>
        <end position="78"/>
    </location>
</feature>
<evidence type="ECO:0000256" key="7">
    <source>
        <dbReference type="ARBA" id="ARBA00032014"/>
    </source>
</evidence>
<comment type="subunit">
    <text evidence="8">Component of the Mediator complex.</text>
</comment>
<dbReference type="PANTHER" id="PTHR13114">
    <property type="entry name" value="MEDIATOR OF RNA POLYMERASE II TRANSCRIPTION SUBUNIT 17"/>
    <property type="match status" value="1"/>
</dbReference>
<evidence type="ECO:0000256" key="4">
    <source>
        <dbReference type="ARBA" id="ARBA00023015"/>
    </source>
</evidence>
<accession>A0AAN7YH64</accession>
<dbReference type="Gene3D" id="6.10.250.2620">
    <property type="match status" value="1"/>
</dbReference>
<dbReference type="GO" id="GO:0016592">
    <property type="term" value="C:mediator complex"/>
    <property type="evidence" value="ECO:0007669"/>
    <property type="project" value="InterPro"/>
</dbReference>
<name>A0AAN7YH64_9PEZI</name>
<dbReference type="AlphaFoldDB" id="A0AAN7YH64"/>
<evidence type="ECO:0000256" key="5">
    <source>
        <dbReference type="ARBA" id="ARBA00023163"/>
    </source>
</evidence>
<dbReference type="PANTHER" id="PTHR13114:SF7">
    <property type="entry name" value="MEDIATOR OF RNA POLYMERASE II TRANSCRIPTION SUBUNIT 17"/>
    <property type="match status" value="1"/>
</dbReference>
<dbReference type="GO" id="GO:0070847">
    <property type="term" value="C:core mediator complex"/>
    <property type="evidence" value="ECO:0007669"/>
    <property type="project" value="TreeGrafter"/>
</dbReference>
<comment type="function">
    <text evidence="8">Component of the Mediator complex, a coactivator involved in the regulated transcription of nearly all RNA polymerase II-dependent genes. Mediator functions as a bridge to convey information from gene-specific regulatory proteins to the basal RNA polymerase II transcription machinery. Mediator is recruited to promoters by direct interactions with regulatory proteins and serves as a scaffold for the assembly of a functional preinitiation complex with RNA polymerase II and the general transcription factors.</text>
</comment>
<dbReference type="GO" id="GO:0006357">
    <property type="term" value="P:regulation of transcription by RNA polymerase II"/>
    <property type="evidence" value="ECO:0007669"/>
    <property type="project" value="InterPro"/>
</dbReference>
<comment type="similarity">
    <text evidence="2 8">Belongs to the Mediator complex subunit 17 family.</text>
</comment>
<protein>
    <recommendedName>
        <fullName evidence="3 8">Mediator of RNA polymerase II transcription subunit 17</fullName>
    </recommendedName>
    <alternativeName>
        <fullName evidence="7 8">Mediator complex subunit 17</fullName>
    </alternativeName>
</protein>
<dbReference type="GO" id="GO:0003712">
    <property type="term" value="F:transcription coregulator activity"/>
    <property type="evidence" value="ECO:0007669"/>
    <property type="project" value="InterPro"/>
</dbReference>
<evidence type="ECO:0000256" key="9">
    <source>
        <dbReference type="SAM" id="MobiDB-lite"/>
    </source>
</evidence>
<organism evidence="10 11">
    <name type="scientific">Meristemomyces frigidus</name>
    <dbReference type="NCBI Taxonomy" id="1508187"/>
    <lineage>
        <taxon>Eukaryota</taxon>
        <taxon>Fungi</taxon>
        <taxon>Dikarya</taxon>
        <taxon>Ascomycota</taxon>
        <taxon>Pezizomycotina</taxon>
        <taxon>Dothideomycetes</taxon>
        <taxon>Dothideomycetidae</taxon>
        <taxon>Mycosphaerellales</taxon>
        <taxon>Teratosphaeriaceae</taxon>
        <taxon>Meristemomyces</taxon>
    </lineage>
</organism>
<keyword evidence="4 8" id="KW-0805">Transcription regulation</keyword>
<sequence length="605" mass="66332">MATLSIRPWSCAPPDTNILKDNLGRVTYERGHFRDITEASLQEELASNGALERSDTEDEDDDDEEADKQDEPAIAKPSTREDLWKARAELLQHVDAATNDVAFAVDFVSLLLTKDAPKLAATSISPALKHAIPLGTLGIDIWHRMPEDKLREAQDALIATNVRMEALQQSADGLLAAAARLGENVRKETKYWEQILSLTEKGWNVCRLPGQRHRLGVTFGFGESAPEFSRRGIAALNSGKDGEIVLERGIGSRPKGLRVSVRRGGEVVGTSRLADVDSEDEVALETRIRRARDSLFDEELFHEMVRESRLQSDLGVGMQGDTICFSPGGAGSQGKMEVLFELVSLEEDWSTQEDAGDEGRLAQAVALASRLLLGQAHRDRLRKRADVPAPMSEHDEGDRPLLPILRPIMAFVMHRTAMHECNAYSERMTAMLADAKIEHDCERAVFNLPGLGEMAKVEPVIQALMQPWRSEAKITIGSASNTITAETTLAYGLGTNWSLLTCNEEMLRFSDFDELRGAADKYMANAVAGLLESKHSSASVRKGRGREALLAPREPKSLEKGGKVWVAVDSVAGTMTMSSRSKMVTWSIAGGGSDIGLGEAWEDLF</sequence>
<feature type="compositionally biased region" description="Basic and acidic residues" evidence="9">
    <location>
        <begin position="69"/>
        <end position="78"/>
    </location>
</feature>
<dbReference type="Pfam" id="PF10156">
    <property type="entry name" value="Med17"/>
    <property type="match status" value="1"/>
</dbReference>